<reference evidence="1" key="1">
    <citation type="submission" date="2019-05" db="EMBL/GenBank/DDBJ databases">
        <title>Annotation for the trematode Fasciolopsis buski.</title>
        <authorList>
            <person name="Choi Y.-J."/>
        </authorList>
    </citation>
    <scope>NUCLEOTIDE SEQUENCE</scope>
    <source>
        <strain evidence="1">HT</strain>
        <tissue evidence="1">Whole worm</tissue>
    </source>
</reference>
<protein>
    <submittedName>
        <fullName evidence="1">Uncharacterized protein</fullName>
    </submittedName>
</protein>
<keyword evidence="2" id="KW-1185">Reference proteome</keyword>
<accession>A0A8E0VKX9</accession>
<evidence type="ECO:0000313" key="1">
    <source>
        <dbReference type="EMBL" id="KAA0199312.1"/>
    </source>
</evidence>
<gene>
    <name evidence="1" type="ORF">FBUS_04261</name>
</gene>
<organism evidence="1 2">
    <name type="scientific">Fasciolopsis buskii</name>
    <dbReference type="NCBI Taxonomy" id="27845"/>
    <lineage>
        <taxon>Eukaryota</taxon>
        <taxon>Metazoa</taxon>
        <taxon>Spiralia</taxon>
        <taxon>Lophotrochozoa</taxon>
        <taxon>Platyhelminthes</taxon>
        <taxon>Trematoda</taxon>
        <taxon>Digenea</taxon>
        <taxon>Plagiorchiida</taxon>
        <taxon>Echinostomata</taxon>
        <taxon>Echinostomatoidea</taxon>
        <taxon>Fasciolidae</taxon>
        <taxon>Fasciolopsis</taxon>
    </lineage>
</organism>
<name>A0A8E0VKX9_9TREM</name>
<dbReference type="AlphaFoldDB" id="A0A8E0VKX9"/>
<proteinExistence type="predicted"/>
<evidence type="ECO:0000313" key="2">
    <source>
        <dbReference type="Proteomes" id="UP000728185"/>
    </source>
</evidence>
<comment type="caution">
    <text evidence="1">The sequence shown here is derived from an EMBL/GenBank/DDBJ whole genome shotgun (WGS) entry which is preliminary data.</text>
</comment>
<dbReference type="OrthoDB" id="2434995at2759"/>
<dbReference type="Proteomes" id="UP000728185">
    <property type="component" value="Unassembled WGS sequence"/>
</dbReference>
<feature type="non-terminal residue" evidence="1">
    <location>
        <position position="736"/>
    </location>
</feature>
<dbReference type="EMBL" id="LUCM01001188">
    <property type="protein sequence ID" value="KAA0199312.1"/>
    <property type="molecule type" value="Genomic_DNA"/>
</dbReference>
<sequence>IRGDNARSRQTVALHDLLFTFHRSHWKRCKPVHWRHAVTTPWFGTDALGKNRIGSLMRNIVDKVVRVSLTCVAQAATAAAQQSCLDVIRRAVLAVPTPTRILAPSDVEADLIGRRQALADRLADLLGLSTNMVNESSWLDQLRDATTGIDSQSPPVDSVIVQCEPQVKTRLLRLKSPTNVTTTAIMEGPVPVAVTRQHSSVPSSPLILSNETLIQEVKTATAFITEPSSCSHFKLNTLLRNSSVVTCNAPSLLSIPNSVCVAIPGATMLQSNSLPVETYTLYTTHTGSECGSVWPVETTSPSIKTTIYHTSTSPEIRYVIPPPSASLIPGKPTPVSEPWSSGLELIADADTNSLLMSTGSTTISTLSAAVVVTATETRANDATTSSITPEPIQSVTPVSATIAYQQPSTSHCATDCTVWYGSPSQGPTLSLLSLHPMTCHLIPREPEPGQLLTIQDLFRAGLLSTSTPWCLNFTIWFINSVAFEVENRAEHVSLRWGDFRLCRTADSRTEFLYFINRATHRAYYLAASDSTRNVLDCGPTNDAIDNFGGGVGAAKTRVPIRLPCPVAPRIPDQSDRCKPHLGVTTRRDWFLERPWGKNRVGSLLTEATRLAGLPMISLRKYRARTDWPNSVEAPMSNSLASGSESLPVELVSDSSAILDGENITTGSTEELNSGVSHLVVKRRKTSPICLNTRTLSTGRSSSLFSEAKSGLVPLLPSSSTILRPSSTLSCLPTSSH</sequence>